<feature type="transmembrane region" description="Helical" evidence="6">
    <location>
        <begin position="349"/>
        <end position="375"/>
    </location>
</feature>
<evidence type="ECO:0000256" key="4">
    <source>
        <dbReference type="ARBA" id="ARBA00022989"/>
    </source>
</evidence>
<feature type="domain" description="Major facilitator superfamily (MFS) profile" evidence="7">
    <location>
        <begin position="4"/>
        <end position="380"/>
    </location>
</feature>
<name>A0AAJ5WXK5_9BACT</name>
<dbReference type="CDD" id="cd17324">
    <property type="entry name" value="MFS_NepI_like"/>
    <property type="match status" value="1"/>
</dbReference>
<evidence type="ECO:0000313" key="8">
    <source>
        <dbReference type="EMBL" id="WEK38408.1"/>
    </source>
</evidence>
<evidence type="ECO:0000256" key="1">
    <source>
        <dbReference type="ARBA" id="ARBA00004651"/>
    </source>
</evidence>
<keyword evidence="3 6" id="KW-0812">Transmembrane</keyword>
<dbReference type="GO" id="GO:0022857">
    <property type="term" value="F:transmembrane transporter activity"/>
    <property type="evidence" value="ECO:0007669"/>
    <property type="project" value="InterPro"/>
</dbReference>
<sequence length="392" mass="41362">MKKSLLSLALGGLGIGTTEFVIMGLLPDIAGSFDISIPEAGHLISAYALGVVIGAPTLVAFSGSYPPKKILIGLMALFTLFNGLTALAPGYTSMVLARLFSGLPHGAFFGVGAVVASRLADKGKAAQAISIMFAGLTIANLAMVPLGTYIGHNFSWRFTFGIIAGIGLITMLAISVWMPAMPVKRKGSLKEELRFFRRTDAWLIILLTAIGTGGLFSWISYIAPLMIHVTHFNENLVPYIMMLAGLGMLAGNFLGGKMADILSPAKACMLSMLGIVACLVVDYFTADNQVMTLVMTFLTGAIAFTLSAPIQLLMIQTAKDAEMLGASVTQAGFNMGNALGAYWGGLPIAAGFGFASPLLVGVGMAIFGIFILWLLMRHQDGKSLVLIPGLRR</sequence>
<dbReference type="EMBL" id="CP119311">
    <property type="protein sequence ID" value="WEK38408.1"/>
    <property type="molecule type" value="Genomic_DNA"/>
</dbReference>
<evidence type="ECO:0000256" key="2">
    <source>
        <dbReference type="ARBA" id="ARBA00022475"/>
    </source>
</evidence>
<feature type="transmembrane region" description="Helical" evidence="6">
    <location>
        <begin position="201"/>
        <end position="224"/>
    </location>
</feature>
<keyword evidence="5 6" id="KW-0472">Membrane</keyword>
<accession>A0AAJ5WXK5</accession>
<feature type="transmembrane region" description="Helical" evidence="6">
    <location>
        <begin position="267"/>
        <end position="284"/>
    </location>
</feature>
<dbReference type="Pfam" id="PF07690">
    <property type="entry name" value="MFS_1"/>
    <property type="match status" value="1"/>
</dbReference>
<evidence type="ECO:0000259" key="7">
    <source>
        <dbReference type="PROSITE" id="PS50850"/>
    </source>
</evidence>
<organism evidence="8 9">
    <name type="scientific">Candidatus Pseudobacter hemicellulosilyticus</name>
    <dbReference type="NCBI Taxonomy" id="3121375"/>
    <lineage>
        <taxon>Bacteria</taxon>
        <taxon>Pseudomonadati</taxon>
        <taxon>Bacteroidota</taxon>
        <taxon>Chitinophagia</taxon>
        <taxon>Chitinophagales</taxon>
        <taxon>Chitinophagaceae</taxon>
        <taxon>Pseudobacter</taxon>
    </lineage>
</organism>
<proteinExistence type="predicted"/>
<dbReference type="Gene3D" id="1.20.1250.20">
    <property type="entry name" value="MFS general substrate transporter like domains"/>
    <property type="match status" value="2"/>
</dbReference>
<dbReference type="InterPro" id="IPR050189">
    <property type="entry name" value="MFS_Efflux_Transporters"/>
</dbReference>
<feature type="transmembrane region" description="Helical" evidence="6">
    <location>
        <begin position="44"/>
        <end position="63"/>
    </location>
</feature>
<dbReference type="InterPro" id="IPR036259">
    <property type="entry name" value="MFS_trans_sf"/>
</dbReference>
<feature type="transmembrane region" description="Helical" evidence="6">
    <location>
        <begin position="236"/>
        <end position="255"/>
    </location>
</feature>
<dbReference type="SUPFAM" id="SSF103473">
    <property type="entry name" value="MFS general substrate transporter"/>
    <property type="match status" value="1"/>
</dbReference>
<dbReference type="PROSITE" id="PS50850">
    <property type="entry name" value="MFS"/>
    <property type="match status" value="1"/>
</dbReference>
<keyword evidence="4 6" id="KW-1133">Transmembrane helix</keyword>
<dbReference type="GO" id="GO:0005886">
    <property type="term" value="C:plasma membrane"/>
    <property type="evidence" value="ECO:0007669"/>
    <property type="project" value="UniProtKB-SubCell"/>
</dbReference>
<evidence type="ECO:0000313" key="9">
    <source>
        <dbReference type="Proteomes" id="UP001220610"/>
    </source>
</evidence>
<evidence type="ECO:0000256" key="3">
    <source>
        <dbReference type="ARBA" id="ARBA00022692"/>
    </source>
</evidence>
<dbReference type="InterPro" id="IPR011701">
    <property type="entry name" value="MFS"/>
</dbReference>
<dbReference type="PANTHER" id="PTHR43124:SF6">
    <property type="entry name" value="TRANSPORTER ARAJ-RELATED"/>
    <property type="match status" value="1"/>
</dbReference>
<dbReference type="PANTHER" id="PTHR43124">
    <property type="entry name" value="PURINE EFFLUX PUMP PBUE"/>
    <property type="match status" value="1"/>
</dbReference>
<evidence type="ECO:0000256" key="6">
    <source>
        <dbReference type="SAM" id="Phobius"/>
    </source>
</evidence>
<feature type="transmembrane region" description="Helical" evidence="6">
    <location>
        <begin position="156"/>
        <end position="180"/>
    </location>
</feature>
<feature type="transmembrane region" description="Helical" evidence="6">
    <location>
        <begin position="70"/>
        <end position="89"/>
    </location>
</feature>
<keyword evidence="2" id="KW-1003">Cell membrane</keyword>
<dbReference type="Proteomes" id="UP001220610">
    <property type="component" value="Chromosome"/>
</dbReference>
<dbReference type="AlphaFoldDB" id="A0AAJ5WXK5"/>
<dbReference type="InterPro" id="IPR020846">
    <property type="entry name" value="MFS_dom"/>
</dbReference>
<feature type="transmembrane region" description="Helical" evidence="6">
    <location>
        <begin position="128"/>
        <end position="150"/>
    </location>
</feature>
<feature type="transmembrane region" description="Helical" evidence="6">
    <location>
        <begin position="95"/>
        <end position="116"/>
    </location>
</feature>
<feature type="transmembrane region" description="Helical" evidence="6">
    <location>
        <begin position="290"/>
        <end position="312"/>
    </location>
</feature>
<comment type="subcellular location">
    <subcellularLocation>
        <location evidence="1">Cell membrane</location>
        <topology evidence="1">Multi-pass membrane protein</topology>
    </subcellularLocation>
</comment>
<reference evidence="8" key="1">
    <citation type="submission" date="2023-03" db="EMBL/GenBank/DDBJ databases">
        <title>Andean soil-derived lignocellulolytic bacterial consortium as a source of novel taxa and putative plastic-active enzymes.</title>
        <authorList>
            <person name="Diaz-Garcia L."/>
            <person name="Chuvochina M."/>
            <person name="Feuerriegel G."/>
            <person name="Bunk B."/>
            <person name="Sproer C."/>
            <person name="Streit W.R."/>
            <person name="Rodriguez L.M."/>
            <person name="Overmann J."/>
            <person name="Jimenez D.J."/>
        </authorList>
    </citation>
    <scope>NUCLEOTIDE SEQUENCE</scope>
    <source>
        <strain evidence="8">MAG 7</strain>
    </source>
</reference>
<gene>
    <name evidence="8" type="ORF">P0Y53_12955</name>
</gene>
<protein>
    <submittedName>
        <fullName evidence="8">MFS transporter</fullName>
    </submittedName>
</protein>
<evidence type="ECO:0000256" key="5">
    <source>
        <dbReference type="ARBA" id="ARBA00023136"/>
    </source>
</evidence>